<dbReference type="AlphaFoldDB" id="X1K532"/>
<dbReference type="EMBL" id="BARU01047766">
    <property type="protein sequence ID" value="GAI01673.1"/>
    <property type="molecule type" value="Genomic_DNA"/>
</dbReference>
<organism evidence="1">
    <name type="scientific">marine sediment metagenome</name>
    <dbReference type="NCBI Taxonomy" id="412755"/>
    <lineage>
        <taxon>unclassified sequences</taxon>
        <taxon>metagenomes</taxon>
        <taxon>ecological metagenomes</taxon>
    </lineage>
</organism>
<accession>X1K532</accession>
<comment type="caution">
    <text evidence="1">The sequence shown here is derived from an EMBL/GenBank/DDBJ whole genome shotgun (WGS) entry which is preliminary data.</text>
</comment>
<reference evidence="1" key="1">
    <citation type="journal article" date="2014" name="Front. Microbiol.">
        <title>High frequency of phylogenetically diverse reductive dehalogenase-homologous genes in deep subseafloor sedimentary metagenomes.</title>
        <authorList>
            <person name="Kawai M."/>
            <person name="Futagami T."/>
            <person name="Toyoda A."/>
            <person name="Takaki Y."/>
            <person name="Nishi S."/>
            <person name="Hori S."/>
            <person name="Arai W."/>
            <person name="Tsubouchi T."/>
            <person name="Morono Y."/>
            <person name="Uchiyama I."/>
            <person name="Ito T."/>
            <person name="Fujiyama A."/>
            <person name="Inagaki F."/>
            <person name="Takami H."/>
        </authorList>
    </citation>
    <scope>NUCLEOTIDE SEQUENCE</scope>
    <source>
        <strain evidence="1">Expedition CK06-06</strain>
    </source>
</reference>
<name>X1K532_9ZZZZ</name>
<gene>
    <name evidence="1" type="ORF">S03H2_71397</name>
</gene>
<proteinExistence type="predicted"/>
<feature type="non-terminal residue" evidence="1">
    <location>
        <position position="1"/>
    </location>
</feature>
<evidence type="ECO:0000313" key="1">
    <source>
        <dbReference type="EMBL" id="GAI01673.1"/>
    </source>
</evidence>
<sequence length="49" mass="5784">WGLRTGDAKRTSEMIVNEKTHKKAQPMLRGENIEKPFIEVLIQKMNIFR</sequence>
<protein>
    <submittedName>
        <fullName evidence="1">Uncharacterized protein</fullName>
    </submittedName>
</protein>